<dbReference type="InterPro" id="IPR050808">
    <property type="entry name" value="Phage_Integrase"/>
</dbReference>
<proteinExistence type="inferred from homology"/>
<dbReference type="PANTHER" id="PTHR30629:SF2">
    <property type="entry name" value="PROPHAGE INTEGRASE INTS-RELATED"/>
    <property type="match status" value="1"/>
</dbReference>
<keyword evidence="7" id="KW-1185">Reference proteome</keyword>
<reference evidence="6 7" key="1">
    <citation type="submission" date="2019-03" db="EMBL/GenBank/DDBJ databases">
        <title>Genomic Encyclopedia of Type Strains, Phase IV (KMG-IV): sequencing the most valuable type-strain genomes for metagenomic binning, comparative biology and taxonomic classification.</title>
        <authorList>
            <person name="Goeker M."/>
        </authorList>
    </citation>
    <scope>NUCLEOTIDE SEQUENCE [LARGE SCALE GENOMIC DNA]</scope>
    <source>
        <strain evidence="6 7">DSM 102852</strain>
    </source>
</reference>
<dbReference type="InterPro" id="IPR038488">
    <property type="entry name" value="Integrase_DNA-bd_sf"/>
</dbReference>
<dbReference type="OrthoDB" id="9775880at2"/>
<keyword evidence="3" id="KW-0238">DNA-binding</keyword>
<dbReference type="InterPro" id="IPR010998">
    <property type="entry name" value="Integrase_recombinase_N"/>
</dbReference>
<dbReference type="SUPFAM" id="SSF56349">
    <property type="entry name" value="DNA breaking-rejoining enzymes"/>
    <property type="match status" value="1"/>
</dbReference>
<evidence type="ECO:0000313" key="6">
    <source>
        <dbReference type="EMBL" id="TDR32610.1"/>
    </source>
</evidence>
<comment type="similarity">
    <text evidence="1">Belongs to the 'phage' integrase family.</text>
</comment>
<dbReference type="RefSeq" id="WP_133619154.1">
    <property type="nucleotide sequence ID" value="NZ_SNZE01000003.1"/>
</dbReference>
<organism evidence="6 7">
    <name type="scientific">Hydromonas duriensis</name>
    <dbReference type="NCBI Taxonomy" id="1527608"/>
    <lineage>
        <taxon>Bacteria</taxon>
        <taxon>Pseudomonadati</taxon>
        <taxon>Pseudomonadota</taxon>
        <taxon>Betaproteobacteria</taxon>
        <taxon>Burkholderiales</taxon>
        <taxon>Burkholderiaceae</taxon>
        <taxon>Hydromonas</taxon>
    </lineage>
</organism>
<comment type="caution">
    <text evidence="6">The sequence shown here is derived from an EMBL/GenBank/DDBJ whole genome shotgun (WGS) entry which is preliminary data.</text>
</comment>
<dbReference type="Pfam" id="PF22022">
    <property type="entry name" value="Phage_int_M"/>
    <property type="match status" value="1"/>
</dbReference>
<feature type="domain" description="Tyr recombinase" evidence="5">
    <location>
        <begin position="208"/>
        <end position="299"/>
    </location>
</feature>
<evidence type="ECO:0000256" key="3">
    <source>
        <dbReference type="ARBA" id="ARBA00023125"/>
    </source>
</evidence>
<evidence type="ECO:0000259" key="5">
    <source>
        <dbReference type="PROSITE" id="PS51898"/>
    </source>
</evidence>
<dbReference type="Gene3D" id="3.30.160.390">
    <property type="entry name" value="Integrase, DNA-binding domain"/>
    <property type="match status" value="1"/>
</dbReference>
<dbReference type="InterPro" id="IPR013762">
    <property type="entry name" value="Integrase-like_cat_sf"/>
</dbReference>
<dbReference type="InterPro" id="IPR002104">
    <property type="entry name" value="Integrase_catalytic"/>
</dbReference>
<dbReference type="GO" id="GO:0015074">
    <property type="term" value="P:DNA integration"/>
    <property type="evidence" value="ECO:0007669"/>
    <property type="project" value="UniProtKB-KW"/>
</dbReference>
<name>A0A4R6YAK2_9BURK</name>
<sequence>MKLTDTAIKAIKGNGNKQSYTDGGGLTLIVTAKGSKLWRLRYDRPNQAKRKQNDLPLGKYPAISLKAARELRDDFKKQIANGIDPAIKRKQEKLKKVLSNSTTVGLVALQWHDLYKSKVSKEQADKTLQRLNKNILSSIGNLPVESITTEILTKLIEKIVKRGALDIATRALSTCKEVFRFATVRGYISANPLLNVKSKDIIPSRTVVNQKRVDVADFPKLLNDINGYNGNQLHKLALKLMVLVFVRHDELRYAEWSEFDFNKNEWLIPASKMKMNAPHKVPLSAQAITILEEIKKYTG</sequence>
<accession>A0A4R6YAK2</accession>
<dbReference type="Gene3D" id="1.10.443.10">
    <property type="entry name" value="Intergrase catalytic core"/>
    <property type="match status" value="1"/>
</dbReference>
<dbReference type="PROSITE" id="PS51898">
    <property type="entry name" value="TYR_RECOMBINASE"/>
    <property type="match status" value="1"/>
</dbReference>
<dbReference type="Gene3D" id="1.10.150.130">
    <property type="match status" value="1"/>
</dbReference>
<dbReference type="GO" id="GO:0003677">
    <property type="term" value="F:DNA binding"/>
    <property type="evidence" value="ECO:0007669"/>
    <property type="project" value="UniProtKB-KW"/>
</dbReference>
<protein>
    <submittedName>
        <fullName evidence="6">Phage integrase family protein</fullName>
    </submittedName>
</protein>
<evidence type="ECO:0000256" key="2">
    <source>
        <dbReference type="ARBA" id="ARBA00022908"/>
    </source>
</evidence>
<dbReference type="EMBL" id="SNZE01000003">
    <property type="protein sequence ID" value="TDR32610.1"/>
    <property type="molecule type" value="Genomic_DNA"/>
</dbReference>
<dbReference type="InterPro" id="IPR025166">
    <property type="entry name" value="Integrase_DNA_bind_dom"/>
</dbReference>
<dbReference type="InterPro" id="IPR053876">
    <property type="entry name" value="Phage_int_M"/>
</dbReference>
<evidence type="ECO:0000256" key="1">
    <source>
        <dbReference type="ARBA" id="ARBA00008857"/>
    </source>
</evidence>
<keyword evidence="4" id="KW-0233">DNA recombination</keyword>
<dbReference type="InterPro" id="IPR011010">
    <property type="entry name" value="DNA_brk_join_enz"/>
</dbReference>
<evidence type="ECO:0000256" key="4">
    <source>
        <dbReference type="ARBA" id="ARBA00023172"/>
    </source>
</evidence>
<dbReference type="Pfam" id="PF00589">
    <property type="entry name" value="Phage_integrase"/>
    <property type="match status" value="1"/>
</dbReference>
<dbReference type="GO" id="GO:0006310">
    <property type="term" value="P:DNA recombination"/>
    <property type="evidence" value="ECO:0007669"/>
    <property type="project" value="UniProtKB-KW"/>
</dbReference>
<dbReference type="AlphaFoldDB" id="A0A4R6YAK2"/>
<dbReference type="Pfam" id="PF13356">
    <property type="entry name" value="Arm-DNA-bind_3"/>
    <property type="match status" value="1"/>
</dbReference>
<evidence type="ECO:0000313" key="7">
    <source>
        <dbReference type="Proteomes" id="UP000294480"/>
    </source>
</evidence>
<dbReference type="Proteomes" id="UP000294480">
    <property type="component" value="Unassembled WGS sequence"/>
</dbReference>
<keyword evidence="2" id="KW-0229">DNA integration</keyword>
<dbReference type="PANTHER" id="PTHR30629">
    <property type="entry name" value="PROPHAGE INTEGRASE"/>
    <property type="match status" value="1"/>
</dbReference>
<gene>
    <name evidence="6" type="ORF">DFR44_103124</name>
</gene>